<evidence type="ECO:0000256" key="4">
    <source>
        <dbReference type="ARBA" id="ARBA00022827"/>
    </source>
</evidence>
<keyword evidence="2" id="KW-0813">Transport</keyword>
<evidence type="ECO:0000256" key="1">
    <source>
        <dbReference type="ARBA" id="ARBA00005817"/>
    </source>
</evidence>
<dbReference type="FunFam" id="3.40.50.1220:FF:000001">
    <property type="entry name" value="Electron transfer flavoprotein, alpha subunit"/>
    <property type="match status" value="1"/>
</dbReference>
<dbReference type="EMBL" id="UOEU01001047">
    <property type="protein sequence ID" value="VAW43217.1"/>
    <property type="molecule type" value="Genomic_DNA"/>
</dbReference>
<dbReference type="Gene3D" id="3.40.50.620">
    <property type="entry name" value="HUPs"/>
    <property type="match status" value="1"/>
</dbReference>
<evidence type="ECO:0000256" key="5">
    <source>
        <dbReference type="ARBA" id="ARBA00022982"/>
    </source>
</evidence>
<dbReference type="InterPro" id="IPR014731">
    <property type="entry name" value="ETF_asu_C"/>
</dbReference>
<comment type="similarity">
    <text evidence="1">Belongs to the ETF alpha-subunit/FixB family.</text>
</comment>
<dbReference type="InterPro" id="IPR018206">
    <property type="entry name" value="ETF_asu_C_CS"/>
</dbReference>
<dbReference type="SUPFAM" id="SSF52402">
    <property type="entry name" value="Adenine nucleotide alpha hydrolases-like"/>
    <property type="match status" value="1"/>
</dbReference>
<dbReference type="AlphaFoldDB" id="A0A3B0VXP8"/>
<evidence type="ECO:0000256" key="3">
    <source>
        <dbReference type="ARBA" id="ARBA00022630"/>
    </source>
</evidence>
<feature type="domain" description="Electron transfer flavoprotein alpha/beta-subunit N-terminal" evidence="6">
    <location>
        <begin position="4"/>
        <end position="189"/>
    </location>
</feature>
<dbReference type="GO" id="GO:0009055">
    <property type="term" value="F:electron transfer activity"/>
    <property type="evidence" value="ECO:0007669"/>
    <property type="project" value="InterPro"/>
</dbReference>
<dbReference type="GO" id="GO:0033539">
    <property type="term" value="P:fatty acid beta-oxidation using acyl-CoA dehydrogenase"/>
    <property type="evidence" value="ECO:0007669"/>
    <property type="project" value="TreeGrafter"/>
</dbReference>
<sequence length="323" mass="33286">MSGVWIFLENKGGNIVSGAREAITAARTIADGLGQPLTGLVLGENVSVVADAAFDLGVDAVLGTDDPTLTHFRVEAYGPLVTKLAQEHSPSVIIASGSTRGRDLAAWVAADLEAGLVADGVSITVEGDRVKVTRPVYAGKLMADVLVTGSTQLITLRNRAFPPAESTGKSGSATWVDVALGEDDIPTKIVGFAGKEGGVSLADASIIVSGGRGVAGPEGFAPMRELAETLSGALGSSRAAVDAGWIPYEHQVGQTGKVVSPDLYIACGISGAIQHQAGMRTSKVIVAINKDPDAPIFKLARYGIVGDLFKVVPALTAEFKKRL</sequence>
<name>A0A3B0VXP8_9ZZZZ</name>
<evidence type="ECO:0000259" key="6">
    <source>
        <dbReference type="SMART" id="SM00893"/>
    </source>
</evidence>
<dbReference type="PROSITE" id="PS00696">
    <property type="entry name" value="ETF_ALPHA"/>
    <property type="match status" value="1"/>
</dbReference>
<dbReference type="SMART" id="SM00893">
    <property type="entry name" value="ETF"/>
    <property type="match status" value="1"/>
</dbReference>
<dbReference type="InterPro" id="IPR001308">
    <property type="entry name" value="ETF_a/FixB"/>
</dbReference>
<dbReference type="InterPro" id="IPR029035">
    <property type="entry name" value="DHS-like_NAD/FAD-binding_dom"/>
</dbReference>
<evidence type="ECO:0000256" key="2">
    <source>
        <dbReference type="ARBA" id="ARBA00022448"/>
    </source>
</evidence>
<dbReference type="CDD" id="cd01715">
    <property type="entry name" value="ETF_alpha"/>
    <property type="match status" value="1"/>
</dbReference>
<dbReference type="PANTHER" id="PTHR43153:SF1">
    <property type="entry name" value="ELECTRON TRANSFER FLAVOPROTEIN SUBUNIT ALPHA, MITOCHONDRIAL"/>
    <property type="match status" value="1"/>
</dbReference>
<proteinExistence type="inferred from homology"/>
<gene>
    <name evidence="7" type="ORF">MNBD_CHLOROFLEXI01-690</name>
</gene>
<dbReference type="GO" id="GO:0050660">
    <property type="term" value="F:flavin adenine dinucleotide binding"/>
    <property type="evidence" value="ECO:0007669"/>
    <property type="project" value="InterPro"/>
</dbReference>
<keyword evidence="3" id="KW-0285">Flavoprotein</keyword>
<accession>A0A3B0VXP8</accession>
<dbReference type="InterPro" id="IPR033947">
    <property type="entry name" value="ETF_alpha_N"/>
</dbReference>
<dbReference type="InterPro" id="IPR014729">
    <property type="entry name" value="Rossmann-like_a/b/a_fold"/>
</dbReference>
<dbReference type="Pfam" id="PF01012">
    <property type="entry name" value="ETF"/>
    <property type="match status" value="1"/>
</dbReference>
<dbReference type="PIRSF" id="PIRSF000089">
    <property type="entry name" value="Electra_flavoP_a"/>
    <property type="match status" value="1"/>
</dbReference>
<evidence type="ECO:0000313" key="7">
    <source>
        <dbReference type="EMBL" id="VAW43217.1"/>
    </source>
</evidence>
<dbReference type="SUPFAM" id="SSF52467">
    <property type="entry name" value="DHS-like NAD/FAD-binding domain"/>
    <property type="match status" value="1"/>
</dbReference>
<protein>
    <submittedName>
        <fullName evidence="7">Electron transfer flavoprotein, alpha subunit</fullName>
    </submittedName>
</protein>
<keyword evidence="4" id="KW-0274">FAD</keyword>
<dbReference type="Pfam" id="PF00766">
    <property type="entry name" value="ETF_alpha"/>
    <property type="match status" value="1"/>
</dbReference>
<dbReference type="Gene3D" id="3.40.50.1220">
    <property type="entry name" value="TPP-binding domain"/>
    <property type="match status" value="1"/>
</dbReference>
<organism evidence="7">
    <name type="scientific">hydrothermal vent metagenome</name>
    <dbReference type="NCBI Taxonomy" id="652676"/>
    <lineage>
        <taxon>unclassified sequences</taxon>
        <taxon>metagenomes</taxon>
        <taxon>ecological metagenomes</taxon>
    </lineage>
</organism>
<dbReference type="PANTHER" id="PTHR43153">
    <property type="entry name" value="ELECTRON TRANSFER FLAVOPROTEIN ALPHA"/>
    <property type="match status" value="1"/>
</dbReference>
<reference evidence="7" key="1">
    <citation type="submission" date="2018-06" db="EMBL/GenBank/DDBJ databases">
        <authorList>
            <person name="Zhirakovskaya E."/>
        </authorList>
    </citation>
    <scope>NUCLEOTIDE SEQUENCE</scope>
</reference>
<dbReference type="InterPro" id="IPR014730">
    <property type="entry name" value="ETF_a/b_N"/>
</dbReference>
<keyword evidence="5" id="KW-0249">Electron transport</keyword>